<dbReference type="PROSITE" id="PS00290">
    <property type="entry name" value="IG_MHC"/>
    <property type="match status" value="1"/>
</dbReference>
<evidence type="ECO:0000313" key="2">
    <source>
        <dbReference type="EMBL" id="KAK3087853.1"/>
    </source>
</evidence>
<dbReference type="PANTHER" id="PTHR20883">
    <property type="entry name" value="PHYTANOYL-COA DIOXYGENASE DOMAIN CONTAINING 1"/>
    <property type="match status" value="1"/>
</dbReference>
<name>A0AA89BNE0_PINIB</name>
<comment type="caution">
    <text evidence="2">The sequence shown here is derived from an EMBL/GenBank/DDBJ whole genome shotgun (WGS) entry which is preliminary data.</text>
</comment>
<reference evidence="2" key="1">
    <citation type="submission" date="2019-08" db="EMBL/GenBank/DDBJ databases">
        <title>The improved chromosome-level genome for the pearl oyster Pinctada fucata martensii using PacBio sequencing and Hi-C.</title>
        <authorList>
            <person name="Zheng Z."/>
        </authorList>
    </citation>
    <scope>NUCLEOTIDE SEQUENCE</scope>
    <source>
        <strain evidence="2">ZZ-2019</strain>
        <tissue evidence="2">Adductor muscle</tissue>
    </source>
</reference>
<keyword evidence="3" id="KW-1185">Reference proteome</keyword>
<dbReference type="PANTHER" id="PTHR20883:SF51">
    <property type="entry name" value="PHYTANOYL-COA HYDROXYLASE"/>
    <property type="match status" value="1"/>
</dbReference>
<dbReference type="Gene3D" id="2.60.120.620">
    <property type="entry name" value="q2cbj1_9rhob like domain"/>
    <property type="match status" value="1"/>
</dbReference>
<comment type="cofactor">
    <cofactor evidence="1">
        <name>Fe cation</name>
        <dbReference type="ChEBI" id="CHEBI:24875"/>
    </cofactor>
</comment>
<organism evidence="2 3">
    <name type="scientific">Pinctada imbricata</name>
    <name type="common">Atlantic pearl-oyster</name>
    <name type="synonym">Pinctada martensii</name>
    <dbReference type="NCBI Taxonomy" id="66713"/>
    <lineage>
        <taxon>Eukaryota</taxon>
        <taxon>Metazoa</taxon>
        <taxon>Spiralia</taxon>
        <taxon>Lophotrochozoa</taxon>
        <taxon>Mollusca</taxon>
        <taxon>Bivalvia</taxon>
        <taxon>Autobranchia</taxon>
        <taxon>Pteriomorphia</taxon>
        <taxon>Pterioida</taxon>
        <taxon>Pterioidea</taxon>
        <taxon>Pteriidae</taxon>
        <taxon>Pinctada</taxon>
    </lineage>
</organism>
<dbReference type="SUPFAM" id="SSF51197">
    <property type="entry name" value="Clavaminate synthase-like"/>
    <property type="match status" value="1"/>
</dbReference>
<gene>
    <name evidence="2" type="ORF">FSP39_011501</name>
</gene>
<dbReference type="EMBL" id="VSWD01000011">
    <property type="protein sequence ID" value="KAK3087853.1"/>
    <property type="molecule type" value="Genomic_DNA"/>
</dbReference>
<proteinExistence type="predicted"/>
<dbReference type="InterPro" id="IPR003006">
    <property type="entry name" value="Ig/MHC_CS"/>
</dbReference>
<sequence length="211" mass="24068">MAKIKKVLEDSDMRPKYGYGLLNDEVYHYHAKLVQKDAYTGGGLLWHQDYGYWYKNGNLFPNLVTVFIAIDKCTAANGALQILRGSHKCGRIEHLPKAGQHEADVDRIQEIQKQCKLETVEMNAGDALYFHCNVIHTSAPNPTSDRRWVLLFTYNAKSNNPVYEHHHPQFTPLQKVGNTAIKECTNYTDFTGKDFLDPDIDKTVKAHKTES</sequence>
<dbReference type="AlphaFoldDB" id="A0AA89BNE0"/>
<protein>
    <recommendedName>
        <fullName evidence="4">Phytanoyl-CoA dioxygenase family protein</fullName>
    </recommendedName>
</protein>
<evidence type="ECO:0000313" key="3">
    <source>
        <dbReference type="Proteomes" id="UP001186944"/>
    </source>
</evidence>
<dbReference type="Proteomes" id="UP001186944">
    <property type="component" value="Unassembled WGS sequence"/>
</dbReference>
<accession>A0AA89BNE0</accession>
<evidence type="ECO:0008006" key="4">
    <source>
        <dbReference type="Google" id="ProtNLM"/>
    </source>
</evidence>
<dbReference type="Pfam" id="PF05721">
    <property type="entry name" value="PhyH"/>
    <property type="match status" value="1"/>
</dbReference>
<evidence type="ECO:0000256" key="1">
    <source>
        <dbReference type="ARBA" id="ARBA00001962"/>
    </source>
</evidence>
<dbReference type="InterPro" id="IPR008775">
    <property type="entry name" value="Phytyl_CoA_dOase-like"/>
</dbReference>